<keyword evidence="2" id="KW-1185">Reference proteome</keyword>
<dbReference type="EMBL" id="JBHUHY010000015">
    <property type="protein sequence ID" value="MFD2187916.1"/>
    <property type="molecule type" value="Genomic_DNA"/>
</dbReference>
<evidence type="ECO:0000313" key="2">
    <source>
        <dbReference type="Proteomes" id="UP001597344"/>
    </source>
</evidence>
<protein>
    <recommendedName>
        <fullName evidence="3">Polymerase nucleotidyl transferase domain-containing protein</fullName>
    </recommendedName>
</protein>
<name>A0ABW5B1A4_9FLAO</name>
<gene>
    <name evidence="1" type="ORF">ACFSJT_14020</name>
</gene>
<organism evidence="1 2">
    <name type="scientific">Aquimarina celericrescens</name>
    <dbReference type="NCBI Taxonomy" id="1964542"/>
    <lineage>
        <taxon>Bacteria</taxon>
        <taxon>Pseudomonadati</taxon>
        <taxon>Bacteroidota</taxon>
        <taxon>Flavobacteriia</taxon>
        <taxon>Flavobacteriales</taxon>
        <taxon>Flavobacteriaceae</taxon>
        <taxon>Aquimarina</taxon>
    </lineage>
</organism>
<evidence type="ECO:0000313" key="1">
    <source>
        <dbReference type="EMBL" id="MFD2187916.1"/>
    </source>
</evidence>
<comment type="caution">
    <text evidence="1">The sequence shown here is derived from an EMBL/GenBank/DDBJ whole genome shotgun (WGS) entry which is preliminary data.</text>
</comment>
<accession>A0ABW5B1A4</accession>
<dbReference type="Proteomes" id="UP001597344">
    <property type="component" value="Unassembled WGS sequence"/>
</dbReference>
<proteinExistence type="predicted"/>
<evidence type="ECO:0008006" key="3">
    <source>
        <dbReference type="Google" id="ProtNLM"/>
    </source>
</evidence>
<sequence length="471" mass="54237">MLNMIVNKTYGQSLNSVFERLSYVGHEIVEMPPDWKNSKENIYTLIFVDKELCSKDYNFFFKKAATLQIKNPRIFTTRIIGYASLFHPNFFYSLTRGTASTKLLSDYISNVRHKEINITISKSLGIGTSRYYLQSLIFLSGVTLSAAIIQNRWSLGTIESKLNRLWQAGQMIKSMGLDGIDSEDIKSFVLQTSQYIKTQPKIALKQIKYFYSKLLSVLMRDVKAERKLIKERKLNSKEEERFGFISNLKKILGTNLKSILLYGSATNSENFSDYDLIIVVGNLDKALIELDGKSPTYNNKELNIGLYDNHDFWIYQLASGDNLYDHAICLYGDIIVPHKKKENLLLRNFSFGFIRFRQLMGMGAHVQSITTQNDDKRNLLDYFIKIPLNIAKGIDGCIGNVRSNESIKAWARTRLNFNLEYLKQLSRDGDHTLAISYSTWAAQEILHIYDYQLNVTKTIKAKPLKFNQCKH</sequence>
<dbReference type="RefSeq" id="WP_378320919.1">
    <property type="nucleotide sequence ID" value="NZ_JBHUHY010000015.1"/>
</dbReference>
<reference evidence="2" key="1">
    <citation type="journal article" date="2019" name="Int. J. Syst. Evol. Microbiol.">
        <title>The Global Catalogue of Microorganisms (GCM) 10K type strain sequencing project: providing services to taxonomists for standard genome sequencing and annotation.</title>
        <authorList>
            <consortium name="The Broad Institute Genomics Platform"/>
            <consortium name="The Broad Institute Genome Sequencing Center for Infectious Disease"/>
            <person name="Wu L."/>
            <person name="Ma J."/>
        </authorList>
    </citation>
    <scope>NUCLEOTIDE SEQUENCE [LARGE SCALE GENOMIC DNA]</scope>
    <source>
        <strain evidence="2">DT92</strain>
    </source>
</reference>